<keyword evidence="2" id="KW-1185">Reference proteome</keyword>
<reference evidence="1 2" key="1">
    <citation type="submission" date="2022-03" db="EMBL/GenBank/DDBJ databases">
        <title>A chromosomal length assembly of Cordylochernes scorpioides.</title>
        <authorList>
            <person name="Zeh D."/>
            <person name="Zeh J."/>
        </authorList>
    </citation>
    <scope>NUCLEOTIDE SEQUENCE [LARGE SCALE GENOMIC DNA]</scope>
    <source>
        <strain evidence="1">IN4F17</strain>
        <tissue evidence="1">Whole Body</tissue>
    </source>
</reference>
<dbReference type="Proteomes" id="UP001235939">
    <property type="component" value="Chromosome X"/>
</dbReference>
<name>A0ABY6LVD4_9ARAC</name>
<organism evidence="1 2">
    <name type="scientific">Cordylochernes scorpioides</name>
    <dbReference type="NCBI Taxonomy" id="51811"/>
    <lineage>
        <taxon>Eukaryota</taxon>
        <taxon>Metazoa</taxon>
        <taxon>Ecdysozoa</taxon>
        <taxon>Arthropoda</taxon>
        <taxon>Chelicerata</taxon>
        <taxon>Arachnida</taxon>
        <taxon>Pseudoscorpiones</taxon>
        <taxon>Cheliferoidea</taxon>
        <taxon>Chernetidae</taxon>
        <taxon>Cordylochernes</taxon>
    </lineage>
</organism>
<evidence type="ECO:0000313" key="2">
    <source>
        <dbReference type="Proteomes" id="UP001235939"/>
    </source>
</evidence>
<protein>
    <submittedName>
        <fullName evidence="1">Uncharacterized protein</fullName>
    </submittedName>
</protein>
<proteinExistence type="predicted"/>
<dbReference type="EMBL" id="CP092886">
    <property type="protein sequence ID" value="UYV84286.1"/>
    <property type="molecule type" value="Genomic_DNA"/>
</dbReference>
<accession>A0ABY6LVD4</accession>
<sequence length="62" mass="6653">MLFNAVHSVIYRLQASNGVKISNVNDLQCCVHPSEMDEVLPCAADCLPTGALSNYRRGATTG</sequence>
<gene>
    <name evidence="1" type="ORF">LAZ67_X001750</name>
</gene>
<evidence type="ECO:0000313" key="1">
    <source>
        <dbReference type="EMBL" id="UYV84286.1"/>
    </source>
</evidence>